<sequence>MHDWVRMPKGMLLKSEGLASDLSDPRRDFTLRHYCKKRGIPYADIGLPVELNTFIDYGLEFQRRFAPNLEDRQLISLAPEGAEFRLQFSDGENVTARRVVLATGVSYFKRIPIQLAGLPDTLVSHSIDNDDPARFAGRDVAIIGAGASAIDLAGLSAECGARVRLITRAPSIDIHDKMKVPRPLGERISRPMSGIGPTWRGLFYCQLPFVFRHLPDSVRVDKVKSTPRPAAGWFMKDRMRGVNLELNQHIKSAEVLDNRVILRLVRSDGTENTIDVDHVVSATGFEVDVKRLPYLARDVANSLKVVEGAPRLSANFESSIPGLYFTGPAAANTFGPVMRFAVGSKFAAGRIVRHLARTAARN</sequence>
<dbReference type="PANTHER" id="PTHR38663">
    <property type="match status" value="1"/>
</dbReference>
<accession>A0A176YES9</accession>
<dbReference type="Proteomes" id="UP000076959">
    <property type="component" value="Unassembled WGS sequence"/>
</dbReference>
<dbReference type="Gene3D" id="3.50.50.60">
    <property type="entry name" value="FAD/NAD(P)-binding domain"/>
    <property type="match status" value="1"/>
</dbReference>
<proteinExistence type="predicted"/>
<gene>
    <name evidence="1" type="ORF">AYJ54_22025</name>
</gene>
<dbReference type="Pfam" id="PF13738">
    <property type="entry name" value="Pyr_redox_3"/>
    <property type="match status" value="1"/>
</dbReference>
<evidence type="ECO:0000313" key="1">
    <source>
        <dbReference type="EMBL" id="OAF05133.1"/>
    </source>
</evidence>
<protein>
    <recommendedName>
        <fullName evidence="3">FAD/NAD(P)-binding domain-containing protein</fullName>
    </recommendedName>
</protein>
<keyword evidence="2" id="KW-1185">Reference proteome</keyword>
<dbReference type="STRING" id="1505087.AYJ54_22025"/>
<name>A0A176YES9_9BRAD</name>
<evidence type="ECO:0000313" key="2">
    <source>
        <dbReference type="Proteomes" id="UP000076959"/>
    </source>
</evidence>
<dbReference type="EMBL" id="LUUB01000080">
    <property type="protein sequence ID" value="OAF05133.1"/>
    <property type="molecule type" value="Genomic_DNA"/>
</dbReference>
<dbReference type="SUPFAM" id="SSF51905">
    <property type="entry name" value="FAD/NAD(P)-binding domain"/>
    <property type="match status" value="1"/>
</dbReference>
<dbReference type="AlphaFoldDB" id="A0A176YES9"/>
<comment type="caution">
    <text evidence="1">The sequence shown here is derived from an EMBL/GenBank/DDBJ whole genome shotgun (WGS) entry which is preliminary data.</text>
</comment>
<evidence type="ECO:0008006" key="3">
    <source>
        <dbReference type="Google" id="ProtNLM"/>
    </source>
</evidence>
<dbReference type="InterPro" id="IPR036188">
    <property type="entry name" value="FAD/NAD-bd_sf"/>
</dbReference>
<organism evidence="1 2">
    <name type="scientific">Bradyrhizobium centrolobii</name>
    <dbReference type="NCBI Taxonomy" id="1505087"/>
    <lineage>
        <taxon>Bacteria</taxon>
        <taxon>Pseudomonadati</taxon>
        <taxon>Pseudomonadota</taxon>
        <taxon>Alphaproteobacteria</taxon>
        <taxon>Hyphomicrobiales</taxon>
        <taxon>Nitrobacteraceae</taxon>
        <taxon>Bradyrhizobium</taxon>
    </lineage>
</organism>
<reference evidence="1 2" key="1">
    <citation type="submission" date="2016-03" db="EMBL/GenBank/DDBJ databases">
        <title>Draft Genome Sequence of the Strain BR 10245 (Bradyrhizobium sp.) isolated from nodules of Centrolobium paraense.</title>
        <authorList>
            <person name="Simoes-Araujo J.L.Sr."/>
            <person name="Barauna A.C."/>
            <person name="Silva K."/>
            <person name="Zilli J.E."/>
        </authorList>
    </citation>
    <scope>NUCLEOTIDE SEQUENCE [LARGE SCALE GENOMIC DNA]</scope>
    <source>
        <strain evidence="1 2">BR 10245</strain>
    </source>
</reference>
<dbReference type="PANTHER" id="PTHR38663:SF1">
    <property type="entry name" value="L-ORNITHINE N(5)-MONOOXYGENASE"/>
    <property type="match status" value="1"/>
</dbReference>